<dbReference type="EMBL" id="CAFBOG010000115">
    <property type="protein sequence ID" value="CAB4984871.1"/>
    <property type="molecule type" value="Genomic_DNA"/>
</dbReference>
<protein>
    <submittedName>
        <fullName evidence="4">Unannotated protein</fullName>
    </submittedName>
</protein>
<gene>
    <name evidence="4" type="ORF">UFOPK3914_01243</name>
</gene>
<proteinExistence type="inferred from homology"/>
<feature type="compositionally biased region" description="Polar residues" evidence="2">
    <location>
        <begin position="1"/>
        <end position="13"/>
    </location>
</feature>
<dbReference type="PANTHER" id="PTHR30486:SF15">
    <property type="entry name" value="TYPE II_IV SECRETION SYSTEM ATPASE"/>
    <property type="match status" value="1"/>
</dbReference>
<name>A0A6J7MV53_9ZZZZ</name>
<dbReference type="GO" id="GO:0016887">
    <property type="term" value="F:ATP hydrolysis activity"/>
    <property type="evidence" value="ECO:0007669"/>
    <property type="project" value="InterPro"/>
</dbReference>
<dbReference type="SUPFAM" id="SSF52540">
    <property type="entry name" value="P-loop containing nucleoside triphosphate hydrolases"/>
    <property type="match status" value="1"/>
</dbReference>
<dbReference type="InterPro" id="IPR050921">
    <property type="entry name" value="T4SS_GSP_E_ATPase"/>
</dbReference>
<reference evidence="4" key="1">
    <citation type="submission" date="2020-05" db="EMBL/GenBank/DDBJ databases">
        <authorList>
            <person name="Chiriac C."/>
            <person name="Salcher M."/>
            <person name="Ghai R."/>
            <person name="Kavagutti S V."/>
        </authorList>
    </citation>
    <scope>NUCLEOTIDE SEQUENCE</scope>
</reference>
<evidence type="ECO:0000259" key="3">
    <source>
        <dbReference type="Pfam" id="PF00437"/>
    </source>
</evidence>
<comment type="similarity">
    <text evidence="1">Belongs to the GSP E family.</text>
</comment>
<dbReference type="Gene3D" id="3.30.450.380">
    <property type="match status" value="1"/>
</dbReference>
<dbReference type="PANTHER" id="PTHR30486">
    <property type="entry name" value="TWITCHING MOTILITY PROTEIN PILT"/>
    <property type="match status" value="1"/>
</dbReference>
<feature type="region of interest" description="Disordered" evidence="2">
    <location>
        <begin position="1"/>
        <end position="49"/>
    </location>
</feature>
<dbReference type="CDD" id="cd01130">
    <property type="entry name" value="VirB11-like_ATPase"/>
    <property type="match status" value="1"/>
</dbReference>
<dbReference type="InterPro" id="IPR001482">
    <property type="entry name" value="T2SS/T4SS_dom"/>
</dbReference>
<sequence>MSLSERLNNQQAGSVVGGTALLPPVGQTAPAGGSTQAANSAPTPPRHDPAAAELRHRVHQLLIDELGPILFDNRLSEDDLRRRVNEQLQAAVALERVPLSAADKARLIQDVTDDILGYGPIDCLLREEAVTEIMVNGPDRVFVERDGKLTKDPNVRFLDEDHVRRVIDKIVSAIGRRIDESTPMVDARLPDGSRVNAVIAPLAIGGPFLTIRKFSADPLQIEDLIRFGSVNVHAAEFLQACILGRLNGVVSGGTGSGKTTMLNVLSSFIPDDERIVTVEDAKELQLHQEHVLSMESRPSNVEGRGEVTIRDLVKNCLRMRPDRIVVGECRSGEALDMLQAMNTGHDGSLTTVHANSPRDTLARLETLVLMAGFDLPIRAIREQMASAIDIIVQLTRLRDGTRRVTHITEVQGMEGDIITLQDVFLFDFGAGVDEHGRFRGELRATGVRPKFAEKLADQGILLGAEVFNPNSGTHAPSGRL</sequence>
<evidence type="ECO:0000313" key="4">
    <source>
        <dbReference type="EMBL" id="CAB4984871.1"/>
    </source>
</evidence>
<organism evidence="4">
    <name type="scientific">freshwater metagenome</name>
    <dbReference type="NCBI Taxonomy" id="449393"/>
    <lineage>
        <taxon>unclassified sequences</taxon>
        <taxon>metagenomes</taxon>
        <taxon>ecological metagenomes</taxon>
    </lineage>
</organism>
<evidence type="ECO:0000256" key="1">
    <source>
        <dbReference type="ARBA" id="ARBA00006611"/>
    </source>
</evidence>
<dbReference type="InterPro" id="IPR027417">
    <property type="entry name" value="P-loop_NTPase"/>
</dbReference>
<accession>A0A6J7MV53</accession>
<dbReference type="AlphaFoldDB" id="A0A6J7MV53"/>
<evidence type="ECO:0000256" key="2">
    <source>
        <dbReference type="SAM" id="MobiDB-lite"/>
    </source>
</evidence>
<dbReference type="Gene3D" id="3.40.50.300">
    <property type="entry name" value="P-loop containing nucleotide triphosphate hydrolases"/>
    <property type="match status" value="1"/>
</dbReference>
<dbReference type="Pfam" id="PF00437">
    <property type="entry name" value="T2SSE"/>
    <property type="match status" value="1"/>
</dbReference>
<feature type="domain" description="Bacterial type II secretion system protein E" evidence="3">
    <location>
        <begin position="119"/>
        <end position="399"/>
    </location>
</feature>